<dbReference type="GO" id="GO:0008153">
    <property type="term" value="P:4-aminobenzoate biosynthetic process"/>
    <property type="evidence" value="ECO:0007669"/>
    <property type="project" value="TreeGrafter"/>
</dbReference>
<comment type="catalytic activity">
    <reaction evidence="1">
        <text>chorismate + L-glutamine = 4-amino-4-deoxychorismate + L-glutamate</text>
        <dbReference type="Rhea" id="RHEA:11672"/>
        <dbReference type="ChEBI" id="CHEBI:29748"/>
        <dbReference type="ChEBI" id="CHEBI:29985"/>
        <dbReference type="ChEBI" id="CHEBI:58359"/>
        <dbReference type="ChEBI" id="CHEBI:58406"/>
        <dbReference type="EC" id="2.6.1.85"/>
    </reaction>
</comment>
<feature type="region of interest" description="Disordered" evidence="10">
    <location>
        <begin position="535"/>
        <end position="570"/>
    </location>
</feature>
<accession>A0AAE0FE79</accession>
<comment type="caution">
    <text evidence="13">The sequence shown here is derived from an EMBL/GenBank/DDBJ whole genome shotgun (WGS) entry which is preliminary data.</text>
</comment>
<dbReference type="GO" id="GO:0000162">
    <property type="term" value="P:L-tryptophan biosynthetic process"/>
    <property type="evidence" value="ECO:0007669"/>
    <property type="project" value="TreeGrafter"/>
</dbReference>
<dbReference type="InterPro" id="IPR019999">
    <property type="entry name" value="Anth_synth_I-like"/>
</dbReference>
<evidence type="ECO:0000313" key="14">
    <source>
        <dbReference type="Proteomes" id="UP001190700"/>
    </source>
</evidence>
<evidence type="ECO:0000256" key="9">
    <source>
        <dbReference type="ARBA" id="ARBA00031904"/>
    </source>
</evidence>
<evidence type="ECO:0000259" key="11">
    <source>
        <dbReference type="Pfam" id="PF00117"/>
    </source>
</evidence>
<dbReference type="InterPro" id="IPR029062">
    <property type="entry name" value="Class_I_gatase-like"/>
</dbReference>
<dbReference type="PANTHER" id="PTHR11236:SF18">
    <property type="entry name" value="AMINODEOXYCHORISMATE SYNTHASE"/>
    <property type="match status" value="1"/>
</dbReference>
<reference evidence="13 14" key="1">
    <citation type="journal article" date="2015" name="Genome Biol. Evol.">
        <title>Comparative Genomics of a Bacterivorous Green Alga Reveals Evolutionary Causalities and Consequences of Phago-Mixotrophic Mode of Nutrition.</title>
        <authorList>
            <person name="Burns J.A."/>
            <person name="Paasch A."/>
            <person name="Narechania A."/>
            <person name="Kim E."/>
        </authorList>
    </citation>
    <scope>NUCLEOTIDE SEQUENCE [LARGE SCALE GENOMIC DNA]</scope>
    <source>
        <strain evidence="13 14">PLY_AMNH</strain>
    </source>
</reference>
<dbReference type="SUPFAM" id="SSF52317">
    <property type="entry name" value="Class I glutamine amidotransferase-like"/>
    <property type="match status" value="1"/>
</dbReference>
<keyword evidence="7" id="KW-0315">Glutamine amidotransferase</keyword>
<name>A0AAE0FE79_9CHLO</name>
<keyword evidence="6" id="KW-0289">Folate biosynthesis</keyword>
<organism evidence="13 14">
    <name type="scientific">Cymbomonas tetramitiformis</name>
    <dbReference type="NCBI Taxonomy" id="36881"/>
    <lineage>
        <taxon>Eukaryota</taxon>
        <taxon>Viridiplantae</taxon>
        <taxon>Chlorophyta</taxon>
        <taxon>Pyramimonadophyceae</taxon>
        <taxon>Pyramimonadales</taxon>
        <taxon>Pyramimonadaceae</taxon>
        <taxon>Cymbomonas</taxon>
    </lineage>
</organism>
<dbReference type="PRINTS" id="PR00097">
    <property type="entry name" value="ANTSNTHASEII"/>
</dbReference>
<dbReference type="GO" id="GO:0046656">
    <property type="term" value="P:folic acid biosynthetic process"/>
    <property type="evidence" value="ECO:0007669"/>
    <property type="project" value="UniProtKB-KW"/>
</dbReference>
<comment type="similarity">
    <text evidence="3">In the C-terminal section; belongs to the anthranilate synthase component I family.</text>
</comment>
<dbReference type="InterPro" id="IPR015890">
    <property type="entry name" value="Chorismate_C"/>
</dbReference>
<dbReference type="PRINTS" id="PR00099">
    <property type="entry name" value="CPSGATASE"/>
</dbReference>
<evidence type="ECO:0000256" key="4">
    <source>
        <dbReference type="ARBA" id="ARBA00013139"/>
    </source>
</evidence>
<dbReference type="PANTHER" id="PTHR11236">
    <property type="entry name" value="AMINOBENZOATE/ANTHRANILATE SYNTHASE"/>
    <property type="match status" value="1"/>
</dbReference>
<evidence type="ECO:0000256" key="1">
    <source>
        <dbReference type="ARBA" id="ARBA00001000"/>
    </source>
</evidence>
<evidence type="ECO:0000256" key="6">
    <source>
        <dbReference type="ARBA" id="ARBA00022909"/>
    </source>
</evidence>
<feature type="domain" description="Chorismate-utilising enzyme C-terminal" evidence="12">
    <location>
        <begin position="585"/>
        <end position="853"/>
    </location>
</feature>
<evidence type="ECO:0000313" key="13">
    <source>
        <dbReference type="EMBL" id="KAK3257954.1"/>
    </source>
</evidence>
<sequence>MAWQGMAMALDGKNPPFCLSSRNNLAIVCCIHRYTLSWSRNYGARTARFRSLSLRSEPMSPLKILLIDNYDSYTFNLYQLLAESNGAPPVVIRNDEISWNDLYQRVQNKEFDNVVISPGPGTPAHEADVGLCLPLLRECPNLPILGVCLGHQALGFVHGASVVHAPEPVHGRVFEVSHTGHELLKDVPSGKGNGFEVVRYHSLVVDEATLPADLQAIAWTVPQGSEAPVLMGLAHASRPHFGVQFHPESICSTHGPSLLSNFLDITRRHVAMPPPSGGAPHPPAAVGSATSTGALEECRPSEGAGVEREEPAVAPETQVWWRKLEGVRAKSEALFWGLFGGQADSEAATDTFWLDSAITAEGRPRFSYMGGRGGPLWRRITYELPSPSHAGAGSPGLGGGTLLIEDAAGNVSKHPPDEGFISFLGQQLALHKCRSALDPHPCSSTARVSAPLKAKRRQWDPSLFAVALVSAHVSSSTPDAAFFFADRLLAVDHDTQDVWLVGLARRGNEEHGGLIKEWLEDTEATVRAVLADSAPATKKQKTATGADGALPGSASAGEARGSSQRDGIAQSGGKIKFDAARDEVAYVEDVKQCLEYITEGETYEVCLTNRLKAEARLSPKQLYSTLRRVNPAPYAAWLDLRLPAREGVGSTPSDGERLVVVCSSPERFLRLDSDGWLEAKPIKGTTARALDDPEEDAARAEALRTCVKERAENLMIVDLLRNDMGRVCTVGSVHVPKLMSVESFATVHQLVSTIRGKPDEAVAPTECVRAAFPGGSMTGAPKIRTMDIIEKIEGSARGVYSGSIGYFSVNGTFDLNIVIRSAVLHRGQIMIGAGGAVTILSDPVAEHEEMLLKAERLMTAINAC</sequence>
<evidence type="ECO:0000259" key="12">
    <source>
        <dbReference type="Pfam" id="PF00425"/>
    </source>
</evidence>
<evidence type="ECO:0000256" key="2">
    <source>
        <dbReference type="ARBA" id="ARBA00005009"/>
    </source>
</evidence>
<dbReference type="GO" id="GO:0005737">
    <property type="term" value="C:cytoplasm"/>
    <property type="evidence" value="ECO:0007669"/>
    <property type="project" value="TreeGrafter"/>
</dbReference>
<dbReference type="InterPro" id="IPR017926">
    <property type="entry name" value="GATASE"/>
</dbReference>
<dbReference type="NCBIfam" id="TIGR00566">
    <property type="entry name" value="trpG_papA"/>
    <property type="match status" value="1"/>
</dbReference>
<evidence type="ECO:0000256" key="5">
    <source>
        <dbReference type="ARBA" id="ARBA00022679"/>
    </source>
</evidence>
<keyword evidence="14" id="KW-1185">Reference proteome</keyword>
<dbReference type="Pfam" id="PF00117">
    <property type="entry name" value="GATase"/>
    <property type="match status" value="1"/>
</dbReference>
<evidence type="ECO:0000256" key="8">
    <source>
        <dbReference type="ARBA" id="ARBA00031329"/>
    </source>
</evidence>
<proteinExistence type="inferred from homology"/>
<dbReference type="InterPro" id="IPR005801">
    <property type="entry name" value="ADC_synthase"/>
</dbReference>
<dbReference type="EC" id="2.6.1.85" evidence="4"/>
<dbReference type="PRINTS" id="PR00096">
    <property type="entry name" value="GATASE"/>
</dbReference>
<gene>
    <name evidence="13" type="ORF">CYMTET_32973</name>
</gene>
<dbReference type="AlphaFoldDB" id="A0AAE0FE79"/>
<feature type="domain" description="Glutamine amidotransferase" evidence="11">
    <location>
        <begin position="65"/>
        <end position="263"/>
    </location>
</feature>
<dbReference type="Proteomes" id="UP001190700">
    <property type="component" value="Unassembled WGS sequence"/>
</dbReference>
<dbReference type="GO" id="GO:0046820">
    <property type="term" value="F:4-amino-4-deoxychorismate synthase activity"/>
    <property type="evidence" value="ECO:0007669"/>
    <property type="project" value="UniProtKB-EC"/>
</dbReference>
<dbReference type="Gene3D" id="3.40.50.880">
    <property type="match status" value="1"/>
</dbReference>
<comment type="pathway">
    <text evidence="2">Cofactor biosynthesis; tetrahydrofolate biosynthesis; 4-aminobenzoate from chorismate: step 1/2.</text>
</comment>
<dbReference type="SUPFAM" id="SSF56322">
    <property type="entry name" value="ADC synthase"/>
    <property type="match status" value="1"/>
</dbReference>
<evidence type="ECO:0000256" key="7">
    <source>
        <dbReference type="ARBA" id="ARBA00022962"/>
    </source>
</evidence>
<evidence type="ECO:0000256" key="10">
    <source>
        <dbReference type="SAM" id="MobiDB-lite"/>
    </source>
</evidence>
<protein>
    <recommendedName>
        <fullName evidence="4">aminodeoxychorismate synthase</fullName>
        <ecNumber evidence="4">2.6.1.85</ecNumber>
    </recommendedName>
    <alternativeName>
        <fullName evidence="8">Para-aminobenzoate synthase</fullName>
    </alternativeName>
    <alternativeName>
        <fullName evidence="9">p-aminobenzoic acid synthase</fullName>
    </alternativeName>
</protein>
<dbReference type="Gene3D" id="3.60.120.10">
    <property type="entry name" value="Anthranilate synthase"/>
    <property type="match status" value="1"/>
</dbReference>
<dbReference type="EMBL" id="LGRX02019945">
    <property type="protein sequence ID" value="KAK3257954.1"/>
    <property type="molecule type" value="Genomic_DNA"/>
</dbReference>
<keyword evidence="5" id="KW-0808">Transferase</keyword>
<dbReference type="PROSITE" id="PS51273">
    <property type="entry name" value="GATASE_TYPE_1"/>
    <property type="match status" value="1"/>
</dbReference>
<evidence type="ECO:0000256" key="3">
    <source>
        <dbReference type="ARBA" id="ARBA00005970"/>
    </source>
</evidence>
<dbReference type="CDD" id="cd01743">
    <property type="entry name" value="GATase1_Anthranilate_Synthase"/>
    <property type="match status" value="1"/>
</dbReference>
<dbReference type="InterPro" id="IPR006221">
    <property type="entry name" value="TrpG/PapA_dom"/>
</dbReference>
<feature type="compositionally biased region" description="Low complexity" evidence="10">
    <location>
        <begin position="552"/>
        <end position="562"/>
    </location>
</feature>
<dbReference type="Pfam" id="PF00425">
    <property type="entry name" value="Chorismate_bind"/>
    <property type="match status" value="1"/>
</dbReference>